<evidence type="ECO:0000313" key="4">
    <source>
        <dbReference type="Proteomes" id="UP000050424"/>
    </source>
</evidence>
<dbReference type="OrthoDB" id="566138at2759"/>
<feature type="signal peptide" evidence="1">
    <location>
        <begin position="1"/>
        <end position="18"/>
    </location>
</feature>
<feature type="chain" id="PRO_5006135721" description="Amidase domain-containing protein" evidence="1">
    <location>
        <begin position="19"/>
        <end position="464"/>
    </location>
</feature>
<dbReference type="PANTHER" id="PTHR42678:SF37">
    <property type="entry name" value="AMIDASE C869.01-RELATED"/>
    <property type="match status" value="1"/>
</dbReference>
<organism evidence="3 4">
    <name type="scientific">Neonectria ditissima</name>
    <dbReference type="NCBI Taxonomy" id="78410"/>
    <lineage>
        <taxon>Eukaryota</taxon>
        <taxon>Fungi</taxon>
        <taxon>Dikarya</taxon>
        <taxon>Ascomycota</taxon>
        <taxon>Pezizomycotina</taxon>
        <taxon>Sordariomycetes</taxon>
        <taxon>Hypocreomycetidae</taxon>
        <taxon>Hypocreales</taxon>
        <taxon>Nectriaceae</taxon>
        <taxon>Neonectria</taxon>
    </lineage>
</organism>
<accession>A0A0P7BE48</accession>
<dbReference type="InterPro" id="IPR036928">
    <property type="entry name" value="AS_sf"/>
</dbReference>
<protein>
    <recommendedName>
        <fullName evidence="2">Amidase domain-containing protein</fullName>
    </recommendedName>
</protein>
<dbReference type="EMBL" id="LKCW01000113">
    <property type="protein sequence ID" value="KPM39198.1"/>
    <property type="molecule type" value="Genomic_DNA"/>
</dbReference>
<evidence type="ECO:0000313" key="3">
    <source>
        <dbReference type="EMBL" id="KPM39198.1"/>
    </source>
</evidence>
<gene>
    <name evidence="3" type="ORF">AK830_g7333</name>
</gene>
<comment type="caution">
    <text evidence="3">The sequence shown here is derived from an EMBL/GenBank/DDBJ whole genome shotgun (WGS) entry which is preliminary data.</text>
</comment>
<dbReference type="AlphaFoldDB" id="A0A0P7BE48"/>
<proteinExistence type="predicted"/>
<keyword evidence="4" id="KW-1185">Reference proteome</keyword>
<evidence type="ECO:0000256" key="1">
    <source>
        <dbReference type="SAM" id="SignalP"/>
    </source>
</evidence>
<dbReference type="InterPro" id="IPR023631">
    <property type="entry name" value="Amidase_dom"/>
</dbReference>
<dbReference type="Gene3D" id="3.90.1300.10">
    <property type="entry name" value="Amidase signature (AS) domain"/>
    <property type="match status" value="2"/>
</dbReference>
<sequence length="464" mass="50505">MHQLHITLTAFLGAFAAAAPVGDDAIVQVEPRSRSPFAMPLCNGIKIEDATINELQRWMILKHLSSEDLVSCYIDRIKQTNGYLRSISEINPDALSIAASLDKERSKKGIRGPLHGIPFLVKDNFYTDDKHNTSEGGLVLLGGRYSREATVVSKIRAAGGVLLGHCALSEAADHRALVNFSDGYSTRVGQTRNPYNLTQLTSGSSGGSSVAVAINQAAYIPNVKTIANPYGFGQPDDIPEEYGQLITYNTLLAVGYGEWLQNWTFHKTDERHGMKSLAEMAAWNDAHNSSTGALGNSTWWFNTASGQDFYDNAIATNGTMGDVFWKAFNWGRRTAREAIDGGHAYVLANGTVIELDALIVPNDNGGGGDSACASIPSYAGYPVASVPIGQNGFDVPCGMCIYGRQWSEATLIRVASAMDDLFQWSAKPKWHNYKTAKGPWEAKWPGYACSHESLDRYACEEEES</sequence>
<reference evidence="3 4" key="1">
    <citation type="submission" date="2015-09" db="EMBL/GenBank/DDBJ databases">
        <title>Draft genome of a European isolate of the apple canker pathogen Neonectria ditissima.</title>
        <authorList>
            <person name="Gomez-Cortecero A."/>
            <person name="Harrison R.J."/>
            <person name="Armitage A.D."/>
        </authorList>
    </citation>
    <scope>NUCLEOTIDE SEQUENCE [LARGE SCALE GENOMIC DNA]</scope>
    <source>
        <strain evidence="3 4">R09/05</strain>
    </source>
</reference>
<name>A0A0P7BE48_9HYPO</name>
<evidence type="ECO:0000259" key="2">
    <source>
        <dbReference type="Pfam" id="PF01425"/>
    </source>
</evidence>
<dbReference type="STRING" id="78410.A0A0P7BE48"/>
<dbReference type="SUPFAM" id="SSF75304">
    <property type="entry name" value="Amidase signature (AS) enzymes"/>
    <property type="match status" value="2"/>
</dbReference>
<keyword evidence="1" id="KW-0732">Signal</keyword>
<dbReference type="Proteomes" id="UP000050424">
    <property type="component" value="Unassembled WGS sequence"/>
</dbReference>
<feature type="domain" description="Amidase" evidence="2">
    <location>
        <begin position="68"/>
        <end position="217"/>
    </location>
</feature>
<dbReference type="Pfam" id="PF01425">
    <property type="entry name" value="Amidase"/>
    <property type="match status" value="1"/>
</dbReference>
<dbReference type="PANTHER" id="PTHR42678">
    <property type="entry name" value="AMIDASE"/>
    <property type="match status" value="1"/>
</dbReference>